<feature type="signal peptide" evidence="1">
    <location>
        <begin position="1"/>
        <end position="21"/>
    </location>
</feature>
<dbReference type="Gene3D" id="2.60.40.3620">
    <property type="match status" value="2"/>
</dbReference>
<proteinExistence type="predicted"/>
<keyword evidence="4" id="KW-1185">Reference proteome</keyword>
<feature type="domain" description="SusE outer membrane protein" evidence="2">
    <location>
        <begin position="23"/>
        <end position="134"/>
    </location>
</feature>
<dbReference type="GO" id="GO:2001070">
    <property type="term" value="F:starch binding"/>
    <property type="evidence" value="ECO:0007669"/>
    <property type="project" value="InterPro"/>
</dbReference>
<protein>
    <submittedName>
        <fullName evidence="3">SusE domain-containing protein</fullName>
    </submittedName>
</protein>
<evidence type="ECO:0000313" key="3">
    <source>
        <dbReference type="EMBL" id="MCL6217802.1"/>
    </source>
</evidence>
<accession>A0A9X2CP98</accession>
<dbReference type="EMBL" id="JAKHSK010000006">
    <property type="protein sequence ID" value="MCL6217802.1"/>
    <property type="molecule type" value="Genomic_DNA"/>
</dbReference>
<feature type="chain" id="PRO_5040971642" evidence="1">
    <location>
        <begin position="22"/>
        <end position="382"/>
    </location>
</feature>
<reference evidence="3" key="1">
    <citation type="submission" date="2022-01" db="EMBL/GenBank/DDBJ databases">
        <title>Genome sequencing of Zunongwangia sp. M21534 genome.</title>
        <authorList>
            <person name="Chen Y."/>
            <person name="Dong C."/>
            <person name="Shao Z."/>
        </authorList>
    </citation>
    <scope>NUCLEOTIDE SEQUENCE</scope>
    <source>
        <strain evidence="3">MCCC M21534</strain>
    </source>
</reference>
<organism evidence="3 4">
    <name type="scientific">Zunongwangia pacifica</name>
    <dbReference type="NCBI Taxonomy" id="2911062"/>
    <lineage>
        <taxon>Bacteria</taxon>
        <taxon>Pseudomonadati</taxon>
        <taxon>Bacteroidota</taxon>
        <taxon>Flavobacteriia</taxon>
        <taxon>Flavobacteriales</taxon>
        <taxon>Flavobacteriaceae</taxon>
        <taxon>Zunongwangia</taxon>
    </lineage>
</organism>
<dbReference type="GO" id="GO:0019867">
    <property type="term" value="C:outer membrane"/>
    <property type="evidence" value="ECO:0007669"/>
    <property type="project" value="InterPro"/>
</dbReference>
<sequence>MKKLTLLFIAFIAILSFTACTEDDDFTFTAKPDPDGIAFMNTTAETYNLSAANSNNLAERFVWNQVDFGVQTPVNYELQGAVEEAFSSYSVLGDVTETNLAVTVSNMLELAKEAGLDNDPETEAPNTGNIYFRVRAYIGSDAGNVLEQTSDILTVSVTLPEESDGGIELKRELYLVGDATAAGWSNNNNNTPIFRDGENDDIYYFEGRFAGGDGVEGFKLLESLGNWQPQWGINEGTATSSDILGGDPQAFPVADDAYYSFTINVADGTYAFESIDTSDAATYTSIGIIGNATPGGWDADTDMTQSTFNPHIWYATGFVLVDGEFKFRANDAWDNNWGKASDALSGEAALGSTDNMTAIPGTYNIWFNDLDGRYILIPQISE</sequence>
<dbReference type="AlphaFoldDB" id="A0A9X2CP98"/>
<dbReference type="RefSeq" id="WP_249600779.1">
    <property type="nucleotide sequence ID" value="NZ_JAKHSK010000006.1"/>
</dbReference>
<name>A0A9X2CP98_9FLAO</name>
<dbReference type="InterPro" id="IPR025970">
    <property type="entry name" value="SusE"/>
</dbReference>
<evidence type="ECO:0000313" key="4">
    <source>
        <dbReference type="Proteomes" id="UP001139521"/>
    </source>
</evidence>
<evidence type="ECO:0000259" key="2">
    <source>
        <dbReference type="Pfam" id="PF14292"/>
    </source>
</evidence>
<dbReference type="PROSITE" id="PS51257">
    <property type="entry name" value="PROKAR_LIPOPROTEIN"/>
    <property type="match status" value="1"/>
</dbReference>
<comment type="caution">
    <text evidence="3">The sequence shown here is derived from an EMBL/GenBank/DDBJ whole genome shotgun (WGS) entry which is preliminary data.</text>
</comment>
<evidence type="ECO:0000256" key="1">
    <source>
        <dbReference type="SAM" id="SignalP"/>
    </source>
</evidence>
<keyword evidence="1" id="KW-0732">Signal</keyword>
<dbReference type="Proteomes" id="UP001139521">
    <property type="component" value="Unassembled WGS sequence"/>
</dbReference>
<dbReference type="Pfam" id="PF14292">
    <property type="entry name" value="SusE"/>
    <property type="match status" value="1"/>
</dbReference>
<gene>
    <name evidence="3" type="ORF">L1967_05780</name>
</gene>